<dbReference type="EMBL" id="LAZR01029164">
    <property type="protein sequence ID" value="KKL60387.1"/>
    <property type="molecule type" value="Genomic_DNA"/>
</dbReference>
<dbReference type="AlphaFoldDB" id="A0A0F9GB63"/>
<gene>
    <name evidence="1" type="ORF">LCGC14_2205880</name>
</gene>
<proteinExistence type="predicted"/>
<reference evidence="1" key="1">
    <citation type="journal article" date="2015" name="Nature">
        <title>Complex archaea that bridge the gap between prokaryotes and eukaryotes.</title>
        <authorList>
            <person name="Spang A."/>
            <person name="Saw J.H."/>
            <person name="Jorgensen S.L."/>
            <person name="Zaremba-Niedzwiedzka K."/>
            <person name="Martijn J."/>
            <person name="Lind A.E."/>
            <person name="van Eijk R."/>
            <person name="Schleper C."/>
            <person name="Guy L."/>
            <person name="Ettema T.J."/>
        </authorList>
    </citation>
    <scope>NUCLEOTIDE SEQUENCE</scope>
</reference>
<protein>
    <submittedName>
        <fullName evidence="1">Uncharacterized protein</fullName>
    </submittedName>
</protein>
<organism evidence="1">
    <name type="scientific">marine sediment metagenome</name>
    <dbReference type="NCBI Taxonomy" id="412755"/>
    <lineage>
        <taxon>unclassified sequences</taxon>
        <taxon>metagenomes</taxon>
        <taxon>ecological metagenomes</taxon>
    </lineage>
</organism>
<sequence length="79" mass="9348">MKRTIYIPYYNFPDKVHDPESALNQTCLVVYDKKLDTPYIEIEMKVVYNEPNFLHKRTPFAEKLGASIIIPGKFIREKK</sequence>
<comment type="caution">
    <text evidence="1">The sequence shown here is derived from an EMBL/GenBank/DDBJ whole genome shotgun (WGS) entry which is preliminary data.</text>
</comment>
<name>A0A0F9GB63_9ZZZZ</name>
<evidence type="ECO:0000313" key="1">
    <source>
        <dbReference type="EMBL" id="KKL60387.1"/>
    </source>
</evidence>
<accession>A0A0F9GB63</accession>